<evidence type="ECO:0000256" key="2">
    <source>
        <dbReference type="ARBA" id="ARBA00022475"/>
    </source>
</evidence>
<keyword evidence="2" id="KW-1003">Cell membrane</keyword>
<dbReference type="Pfam" id="PF00892">
    <property type="entry name" value="EamA"/>
    <property type="match status" value="2"/>
</dbReference>
<feature type="domain" description="EamA" evidence="7">
    <location>
        <begin position="4"/>
        <end position="135"/>
    </location>
</feature>
<organism evidence="8 9">
    <name type="scientific">Caballeronia insecticola</name>
    <dbReference type="NCBI Taxonomy" id="758793"/>
    <lineage>
        <taxon>Bacteria</taxon>
        <taxon>Pseudomonadati</taxon>
        <taxon>Pseudomonadota</taxon>
        <taxon>Betaproteobacteria</taxon>
        <taxon>Burkholderiales</taxon>
        <taxon>Burkholderiaceae</taxon>
        <taxon>Caballeronia</taxon>
    </lineage>
</organism>
<feature type="transmembrane region" description="Helical" evidence="6">
    <location>
        <begin position="62"/>
        <end position="85"/>
    </location>
</feature>
<evidence type="ECO:0000256" key="6">
    <source>
        <dbReference type="SAM" id="Phobius"/>
    </source>
</evidence>
<feature type="transmembrane region" description="Helical" evidence="6">
    <location>
        <begin position="91"/>
        <end position="112"/>
    </location>
</feature>
<dbReference type="HOGENOM" id="CLU_033863_4_3_4"/>
<keyword evidence="4 6" id="KW-1133">Transmembrane helix</keyword>
<dbReference type="Proteomes" id="UP000013966">
    <property type="component" value="Chromosome 1"/>
</dbReference>
<dbReference type="Gene3D" id="1.10.3730.20">
    <property type="match status" value="1"/>
</dbReference>
<reference evidence="8 9" key="2">
    <citation type="journal article" date="2018" name="Int. J. Syst. Evol. Microbiol.">
        <title>Burkholderia insecticola sp. nov., a gut symbiotic bacterium of the bean bug Riptortus pedestris.</title>
        <authorList>
            <person name="Takeshita K."/>
            <person name="Tamaki H."/>
            <person name="Ohbayashi T."/>
            <person name="Meng X.-Y."/>
            <person name="Sone T."/>
            <person name="Mitani Y."/>
            <person name="Peeters C."/>
            <person name="Kikuchi Y."/>
            <person name="Vandamme P."/>
        </authorList>
    </citation>
    <scope>NUCLEOTIDE SEQUENCE [LARGE SCALE GENOMIC DNA]</scope>
    <source>
        <strain evidence="8">RPE64</strain>
    </source>
</reference>
<keyword evidence="9" id="KW-1185">Reference proteome</keyword>
<evidence type="ECO:0000256" key="1">
    <source>
        <dbReference type="ARBA" id="ARBA00004651"/>
    </source>
</evidence>
<dbReference type="SUPFAM" id="SSF103481">
    <property type="entry name" value="Multidrug resistance efflux transporter EmrE"/>
    <property type="match status" value="2"/>
</dbReference>
<feature type="transmembrane region" description="Helical" evidence="6">
    <location>
        <begin position="32"/>
        <end position="50"/>
    </location>
</feature>
<feature type="transmembrane region" description="Helical" evidence="6">
    <location>
        <begin position="214"/>
        <end position="234"/>
    </location>
</feature>
<gene>
    <name evidence="8" type="ORF">BRPE64_ACDS10520</name>
</gene>
<dbReference type="KEGG" id="buo:BRPE64_ACDS10520"/>
<evidence type="ECO:0000256" key="4">
    <source>
        <dbReference type="ARBA" id="ARBA00022989"/>
    </source>
</evidence>
<evidence type="ECO:0000256" key="5">
    <source>
        <dbReference type="ARBA" id="ARBA00023136"/>
    </source>
</evidence>
<evidence type="ECO:0000313" key="9">
    <source>
        <dbReference type="Proteomes" id="UP000013966"/>
    </source>
</evidence>
<dbReference type="PANTHER" id="PTHR32322:SF18">
    <property type="entry name" value="S-ADENOSYLMETHIONINE_S-ADENOSYLHOMOCYSTEINE TRANSPORTER"/>
    <property type="match status" value="1"/>
</dbReference>
<evidence type="ECO:0000259" key="7">
    <source>
        <dbReference type="Pfam" id="PF00892"/>
    </source>
</evidence>
<keyword evidence="3 6" id="KW-0812">Transmembrane</keyword>
<dbReference type="OrthoDB" id="8586862at2"/>
<name>R4WV64_9BURK</name>
<protein>
    <recommendedName>
        <fullName evidence="7">EamA domain-containing protein</fullName>
    </recommendedName>
</protein>
<comment type="subcellular location">
    <subcellularLocation>
        <location evidence="1">Cell membrane</location>
        <topology evidence="1">Multi-pass membrane protein</topology>
    </subcellularLocation>
</comment>
<accession>R4WV64</accession>
<evidence type="ECO:0000256" key="3">
    <source>
        <dbReference type="ARBA" id="ARBA00022692"/>
    </source>
</evidence>
<evidence type="ECO:0000313" key="8">
    <source>
        <dbReference type="EMBL" id="BAN22806.1"/>
    </source>
</evidence>
<dbReference type="GO" id="GO:0005886">
    <property type="term" value="C:plasma membrane"/>
    <property type="evidence" value="ECO:0007669"/>
    <property type="project" value="UniProtKB-SubCell"/>
</dbReference>
<reference evidence="8 9" key="1">
    <citation type="journal article" date="2013" name="Genome Announc.">
        <title>Complete Genome Sequence of Burkholderia sp. Strain RPE64, Bacterial Symbiont of the Bean Bug Riptortus pedestris.</title>
        <authorList>
            <person name="Shibata T.F."/>
            <person name="Maeda T."/>
            <person name="Nikoh N."/>
            <person name="Yamaguchi K."/>
            <person name="Oshima K."/>
            <person name="Hattori M."/>
            <person name="Nishiyama T."/>
            <person name="Hasebe M."/>
            <person name="Fukatsu T."/>
            <person name="Kikuchi Y."/>
            <person name="Shigenobu S."/>
        </authorList>
    </citation>
    <scope>NUCLEOTIDE SEQUENCE [LARGE SCALE GENOMIC DNA]</scope>
</reference>
<feature type="transmembrane region" description="Helical" evidence="6">
    <location>
        <begin position="183"/>
        <end position="208"/>
    </location>
</feature>
<dbReference type="InterPro" id="IPR050638">
    <property type="entry name" value="AA-Vitamin_Transporters"/>
</dbReference>
<dbReference type="InterPro" id="IPR000620">
    <property type="entry name" value="EamA_dom"/>
</dbReference>
<feature type="transmembrane region" description="Helical" evidence="6">
    <location>
        <begin position="119"/>
        <end position="139"/>
    </location>
</feature>
<feature type="domain" description="EamA" evidence="7">
    <location>
        <begin position="152"/>
        <end position="288"/>
    </location>
</feature>
<dbReference type="InterPro" id="IPR037185">
    <property type="entry name" value="EmrE-like"/>
</dbReference>
<feature type="transmembrane region" description="Helical" evidence="6">
    <location>
        <begin position="246"/>
        <end position="265"/>
    </location>
</feature>
<proteinExistence type="predicted"/>
<dbReference type="RefSeq" id="WP_016344964.1">
    <property type="nucleotide sequence ID" value="NC_021287.1"/>
</dbReference>
<sequence>MNRYAFLLIAAMLLVGSNVGIGKSIVAFVPVPLFALLRFVVALVVLWPLLRPSKMKRVARGEWINLFLQAFFGTFGFTLLMLGGVARTSAVAAGVITSTIPAVVALFAWIFLKEKPNGRAFASIGLAIAGVLVINVAQSSGGGSDGASGSLTGNLMVLGAVCCESLYVILSRRLTQTLSAIDICAYTHGIGFLLMLPLGLTACAGFDWRGVDTGTWALVVWYGLSASIFSFWLWMKGIRRVDGSLAGVFCAVLPVAAALYGIAFLGERPTLAHGVALACVVAGIGLASLKPRAAGAVSNEHGI</sequence>
<feature type="transmembrane region" description="Helical" evidence="6">
    <location>
        <begin position="151"/>
        <end position="171"/>
    </location>
</feature>
<keyword evidence="5 6" id="KW-0472">Membrane</keyword>
<dbReference type="AlphaFoldDB" id="R4WV64"/>
<dbReference type="PATRIC" id="fig|758793.3.peg.1053"/>
<dbReference type="EMBL" id="AP013058">
    <property type="protein sequence ID" value="BAN22806.1"/>
    <property type="molecule type" value="Genomic_DNA"/>
</dbReference>
<dbReference type="PANTHER" id="PTHR32322">
    <property type="entry name" value="INNER MEMBRANE TRANSPORTER"/>
    <property type="match status" value="1"/>
</dbReference>
<feature type="transmembrane region" description="Helical" evidence="6">
    <location>
        <begin position="271"/>
        <end position="289"/>
    </location>
</feature>